<dbReference type="RefSeq" id="WP_009870944.1">
    <property type="nucleotide sequence ID" value="NZ_JXSL01000030.1"/>
</dbReference>
<dbReference type="InterPro" id="IPR005119">
    <property type="entry name" value="LysR_subst-bd"/>
</dbReference>
<keyword evidence="2" id="KW-0805">Transcription regulation</keyword>
<dbReference type="Gene3D" id="3.40.190.290">
    <property type="match status" value="1"/>
</dbReference>
<evidence type="ECO:0000256" key="2">
    <source>
        <dbReference type="ARBA" id="ARBA00023015"/>
    </source>
</evidence>
<accession>A0A0C2YTV3</accession>
<dbReference type="PANTHER" id="PTHR30293">
    <property type="entry name" value="TRANSCRIPTIONAL REGULATORY PROTEIN NAC-RELATED"/>
    <property type="match status" value="1"/>
</dbReference>
<comment type="similarity">
    <text evidence="1">Belongs to the LysR transcriptional regulatory family.</text>
</comment>
<evidence type="ECO:0000313" key="7">
    <source>
        <dbReference type="EMBL" id="KIL98110.1"/>
    </source>
</evidence>
<dbReference type="Pfam" id="PF03466">
    <property type="entry name" value="LysR_substrate"/>
    <property type="match status" value="1"/>
</dbReference>
<dbReference type="PANTHER" id="PTHR30293:SF0">
    <property type="entry name" value="NITROGEN ASSIMILATION REGULATORY PROTEIN NAC"/>
    <property type="match status" value="1"/>
</dbReference>
<dbReference type="GO" id="GO:0003700">
    <property type="term" value="F:DNA-binding transcription factor activity"/>
    <property type="evidence" value="ECO:0007669"/>
    <property type="project" value="InterPro"/>
</dbReference>
<dbReference type="GO" id="GO:2000142">
    <property type="term" value="P:regulation of DNA-templated transcription initiation"/>
    <property type="evidence" value="ECO:0007669"/>
    <property type="project" value="TreeGrafter"/>
</dbReference>
<dbReference type="Pfam" id="PF00126">
    <property type="entry name" value="HTH_1"/>
    <property type="match status" value="1"/>
</dbReference>
<gene>
    <name evidence="7" type="ORF">CCC_01171</name>
</gene>
<comment type="caution">
    <text evidence="7">The sequence shown here is derived from an EMBL/GenBank/DDBJ whole genome shotgun (WGS) entry which is preliminary data.</text>
</comment>
<dbReference type="PRINTS" id="PR00039">
    <property type="entry name" value="HTHLYSR"/>
</dbReference>
<dbReference type="Gene3D" id="1.10.10.10">
    <property type="entry name" value="Winged helix-like DNA-binding domain superfamily/Winged helix DNA-binding domain"/>
    <property type="match status" value="1"/>
</dbReference>
<evidence type="ECO:0000256" key="5">
    <source>
        <dbReference type="ARBA" id="ARBA00023163"/>
    </source>
</evidence>
<dbReference type="InterPro" id="IPR036388">
    <property type="entry name" value="WH-like_DNA-bd_sf"/>
</dbReference>
<keyword evidence="5" id="KW-0804">Transcription</keyword>
<dbReference type="InterPro" id="IPR036390">
    <property type="entry name" value="WH_DNA-bd_sf"/>
</dbReference>
<dbReference type="FunFam" id="1.10.10.10:FF:000001">
    <property type="entry name" value="LysR family transcriptional regulator"/>
    <property type="match status" value="1"/>
</dbReference>
<dbReference type="PROSITE" id="PS50931">
    <property type="entry name" value="HTH_LYSR"/>
    <property type="match status" value="1"/>
</dbReference>
<sequence>MNLKQLEYFVRVAELGSFSKAAMVLDIAQPALSRQVRLLETDLRANLLHRTGRGVALTEAGQKLFDHAVGILQSVERATEDLESARGEPAGRIVIGLPPSIGRRLILPLVERFRTTLPKARLAIVEGLSTHVTEWIATGRVDLGLVHNPEPNPAIEVTRLTDEPLGLVGPADESSAPLRWSELGAYPLILPERGHAMRRLLEAQAGFAGVRLKVVMEVSSIPSILDLVAAGYGHAVLTETALASWRRAGTFSLRRLVDPSVSSTLFMAVSAHKPITPLGRRAMALLQDLVKTEMD</sequence>
<dbReference type="Proteomes" id="UP000031971">
    <property type="component" value="Unassembled WGS sequence"/>
</dbReference>
<dbReference type="SUPFAM" id="SSF53850">
    <property type="entry name" value="Periplasmic binding protein-like II"/>
    <property type="match status" value="1"/>
</dbReference>
<keyword evidence="8" id="KW-1185">Reference proteome</keyword>
<keyword evidence="4" id="KW-0010">Activator</keyword>
<evidence type="ECO:0000256" key="3">
    <source>
        <dbReference type="ARBA" id="ARBA00023125"/>
    </source>
</evidence>
<dbReference type="OrthoDB" id="8479357at2"/>
<dbReference type="SUPFAM" id="SSF46785">
    <property type="entry name" value="Winged helix' DNA-binding domain"/>
    <property type="match status" value="1"/>
</dbReference>
<evidence type="ECO:0000256" key="4">
    <source>
        <dbReference type="ARBA" id="ARBA00023159"/>
    </source>
</evidence>
<dbReference type="STRING" id="272627.CCC_01171"/>
<dbReference type="GO" id="GO:0003677">
    <property type="term" value="F:DNA binding"/>
    <property type="evidence" value="ECO:0007669"/>
    <property type="project" value="UniProtKB-KW"/>
</dbReference>
<evidence type="ECO:0000313" key="8">
    <source>
        <dbReference type="Proteomes" id="UP000031971"/>
    </source>
</evidence>
<protein>
    <submittedName>
        <fullName evidence="7">Transcriptional regulator ligR LysR family</fullName>
    </submittedName>
</protein>
<reference evidence="7 8" key="1">
    <citation type="submission" date="2015-01" db="EMBL/GenBank/DDBJ databases">
        <title>Genome Sequence of Magnetospirillum magnetotacticum Strain MS-1.</title>
        <authorList>
            <person name="Marinov G.K."/>
            <person name="Smalley M.D."/>
            <person name="DeSalvo G."/>
        </authorList>
    </citation>
    <scope>NUCLEOTIDE SEQUENCE [LARGE SCALE GENOMIC DNA]</scope>
    <source>
        <strain evidence="7 8">MS-1</strain>
    </source>
</reference>
<evidence type="ECO:0000259" key="6">
    <source>
        <dbReference type="PROSITE" id="PS50931"/>
    </source>
</evidence>
<name>A0A0C2YTV3_PARME</name>
<organism evidence="7 8">
    <name type="scientific">Paramagnetospirillum magnetotacticum MS-1</name>
    <dbReference type="NCBI Taxonomy" id="272627"/>
    <lineage>
        <taxon>Bacteria</taxon>
        <taxon>Pseudomonadati</taxon>
        <taxon>Pseudomonadota</taxon>
        <taxon>Alphaproteobacteria</taxon>
        <taxon>Rhodospirillales</taxon>
        <taxon>Magnetospirillaceae</taxon>
        <taxon>Paramagnetospirillum</taxon>
    </lineage>
</organism>
<dbReference type="InterPro" id="IPR000847">
    <property type="entry name" value="LysR_HTH_N"/>
</dbReference>
<dbReference type="EMBL" id="JXSL01000030">
    <property type="protein sequence ID" value="KIL98110.1"/>
    <property type="molecule type" value="Genomic_DNA"/>
</dbReference>
<evidence type="ECO:0000256" key="1">
    <source>
        <dbReference type="ARBA" id="ARBA00009437"/>
    </source>
</evidence>
<keyword evidence="3" id="KW-0238">DNA-binding</keyword>
<feature type="domain" description="HTH lysR-type" evidence="6">
    <location>
        <begin position="1"/>
        <end position="58"/>
    </location>
</feature>
<dbReference type="AlphaFoldDB" id="A0A0C2YTV3"/>
<proteinExistence type="inferred from homology"/>